<comment type="subcellular location">
    <subcellularLocation>
        <location evidence="2">Cell membrane</location>
        <topology evidence="2">Multi-pass membrane protein</topology>
    </subcellularLocation>
</comment>
<dbReference type="SMART" id="SM00086">
    <property type="entry name" value="PAC"/>
    <property type="match status" value="2"/>
</dbReference>
<proteinExistence type="predicted"/>
<dbReference type="PROSITE" id="PS50112">
    <property type="entry name" value="PAS"/>
    <property type="match status" value="2"/>
</dbReference>
<dbReference type="Gene3D" id="1.20.120.160">
    <property type="entry name" value="HPT domain"/>
    <property type="match status" value="1"/>
</dbReference>
<dbReference type="Pfam" id="PF00072">
    <property type="entry name" value="Response_reg"/>
    <property type="match status" value="1"/>
</dbReference>
<feature type="transmembrane region" description="Helical" evidence="22">
    <location>
        <begin position="125"/>
        <end position="147"/>
    </location>
</feature>
<feature type="transmembrane region" description="Helical" evidence="22">
    <location>
        <begin position="167"/>
        <end position="190"/>
    </location>
</feature>
<dbReference type="CDD" id="cd00130">
    <property type="entry name" value="PAS"/>
    <property type="match status" value="2"/>
</dbReference>
<keyword evidence="10" id="KW-0067">ATP-binding</keyword>
<evidence type="ECO:0000259" key="26">
    <source>
        <dbReference type="PROSITE" id="PS50839"/>
    </source>
</evidence>
<comment type="function">
    <text evidence="15">Putative oxygen sensor; modulates the activity of FixJ, a transcriptional activator of nitrogen fixation fixK gene. FixL probably acts as a kinase that phosphorylates FixJ.</text>
</comment>
<keyword evidence="4" id="KW-1003">Cell membrane</keyword>
<evidence type="ECO:0000313" key="28">
    <source>
        <dbReference type="EMBL" id="CAI09580.1"/>
    </source>
</evidence>
<evidence type="ECO:0000259" key="25">
    <source>
        <dbReference type="PROSITE" id="PS50112"/>
    </source>
</evidence>
<dbReference type="CDD" id="cd17546">
    <property type="entry name" value="REC_hyHK_CKI1_RcsC-like"/>
    <property type="match status" value="1"/>
</dbReference>
<dbReference type="Pfam" id="PF05231">
    <property type="entry name" value="MASE1"/>
    <property type="match status" value="1"/>
</dbReference>
<dbReference type="PANTHER" id="PTHR45339:SF3">
    <property type="entry name" value="HISTIDINE KINASE"/>
    <property type="match status" value="1"/>
</dbReference>
<dbReference type="FunFam" id="3.30.450.20:FF:000060">
    <property type="entry name" value="Sensor protein FixL"/>
    <property type="match status" value="1"/>
</dbReference>
<dbReference type="eggNOG" id="COG3614">
    <property type="taxonomic scope" value="Bacteria"/>
</dbReference>
<dbReference type="InterPro" id="IPR008207">
    <property type="entry name" value="Sig_transdc_His_kin_Hpt_dom"/>
</dbReference>
<evidence type="ECO:0000256" key="16">
    <source>
        <dbReference type="ARBA" id="ARBA00064003"/>
    </source>
</evidence>
<dbReference type="SMART" id="SM00091">
    <property type="entry name" value="PAS"/>
    <property type="match status" value="2"/>
</dbReference>
<dbReference type="GO" id="GO:0000155">
    <property type="term" value="F:phosphorelay sensor kinase activity"/>
    <property type="evidence" value="ECO:0007669"/>
    <property type="project" value="InterPro"/>
</dbReference>
<comment type="catalytic activity">
    <reaction evidence="1">
        <text>ATP + protein L-histidine = ADP + protein N-phospho-L-histidine.</text>
        <dbReference type="EC" id="2.7.13.3"/>
    </reaction>
</comment>
<dbReference type="Gene3D" id="3.40.50.2300">
    <property type="match status" value="1"/>
</dbReference>
<evidence type="ECO:0000256" key="2">
    <source>
        <dbReference type="ARBA" id="ARBA00004651"/>
    </source>
</evidence>
<dbReference type="SMART" id="SM00388">
    <property type="entry name" value="HisKA"/>
    <property type="match status" value="1"/>
</dbReference>
<keyword evidence="6 28" id="KW-0808">Transferase</keyword>
<dbReference type="EC" id="2.7.13.3" evidence="3"/>
<dbReference type="eggNOG" id="COG0784">
    <property type="taxonomic scope" value="Bacteria"/>
</dbReference>
<protein>
    <recommendedName>
        <fullName evidence="19">Sensor protein FixL</fullName>
        <ecNumber evidence="3">2.7.13.3</ecNumber>
    </recommendedName>
    <alternativeName>
        <fullName evidence="17">Sensory/regulatory protein RpfC</fullName>
    </alternativeName>
    <alternativeName>
        <fullName evidence="18">Virulence sensor protein BvgS</fullName>
    </alternativeName>
</protein>
<feature type="modified residue" description="Phosphohistidine" evidence="20">
    <location>
        <position position="1453"/>
    </location>
</feature>
<name>Q5NZD4_AROAE</name>
<evidence type="ECO:0000256" key="6">
    <source>
        <dbReference type="ARBA" id="ARBA00022679"/>
    </source>
</evidence>
<keyword evidence="29" id="KW-1185">Reference proteome</keyword>
<dbReference type="SUPFAM" id="SSF47384">
    <property type="entry name" value="Homodimeric domain of signal transducing histidine kinase"/>
    <property type="match status" value="1"/>
</dbReference>
<dbReference type="GO" id="GO:0006355">
    <property type="term" value="P:regulation of DNA-templated transcription"/>
    <property type="evidence" value="ECO:0007669"/>
    <property type="project" value="InterPro"/>
</dbReference>
<dbReference type="HOGENOM" id="CLU_000445_114_62_4"/>
<evidence type="ECO:0000256" key="17">
    <source>
        <dbReference type="ARBA" id="ARBA00068150"/>
    </source>
</evidence>
<keyword evidence="12" id="KW-0902">Two-component regulatory system</keyword>
<dbReference type="PROSITE" id="PS50839">
    <property type="entry name" value="CHASE"/>
    <property type="match status" value="1"/>
</dbReference>
<dbReference type="SUPFAM" id="SSF55874">
    <property type="entry name" value="ATPase domain of HSP90 chaperone/DNA topoisomerase II/histidine kinase"/>
    <property type="match status" value="1"/>
</dbReference>
<dbReference type="Pfam" id="PF00989">
    <property type="entry name" value="PAS"/>
    <property type="match status" value="1"/>
</dbReference>
<evidence type="ECO:0000256" key="19">
    <source>
        <dbReference type="ARBA" id="ARBA00070616"/>
    </source>
</evidence>
<evidence type="ECO:0000256" key="20">
    <source>
        <dbReference type="PROSITE-ProRule" id="PRU00110"/>
    </source>
</evidence>
<dbReference type="SUPFAM" id="SSF47226">
    <property type="entry name" value="Histidine-containing phosphotransfer domain, HPT domain"/>
    <property type="match status" value="1"/>
</dbReference>
<dbReference type="GO" id="GO:0005524">
    <property type="term" value="F:ATP binding"/>
    <property type="evidence" value="ECO:0007669"/>
    <property type="project" value="UniProtKB-KW"/>
</dbReference>
<dbReference type="InterPro" id="IPR004358">
    <property type="entry name" value="Sig_transdc_His_kin-like_C"/>
</dbReference>
<feature type="transmembrane region" description="Helical" evidence="22">
    <location>
        <begin position="236"/>
        <end position="258"/>
    </location>
</feature>
<dbReference type="InterPro" id="IPR003594">
    <property type="entry name" value="HATPase_dom"/>
</dbReference>
<dbReference type="InterPro" id="IPR001789">
    <property type="entry name" value="Sig_transdc_resp-reg_receiver"/>
</dbReference>
<evidence type="ECO:0000256" key="18">
    <source>
        <dbReference type="ARBA" id="ARBA00070152"/>
    </source>
</evidence>
<dbReference type="eggNOG" id="COG2198">
    <property type="taxonomic scope" value="Bacteria"/>
</dbReference>
<dbReference type="InterPro" id="IPR042240">
    <property type="entry name" value="CHASE_sf"/>
</dbReference>
<dbReference type="InterPro" id="IPR035965">
    <property type="entry name" value="PAS-like_dom_sf"/>
</dbReference>
<evidence type="ECO:0000256" key="3">
    <source>
        <dbReference type="ARBA" id="ARBA00012438"/>
    </source>
</evidence>
<dbReference type="eggNOG" id="COG3447">
    <property type="taxonomic scope" value="Bacteria"/>
</dbReference>
<dbReference type="SMART" id="SM00387">
    <property type="entry name" value="HATPase_c"/>
    <property type="match status" value="1"/>
</dbReference>
<dbReference type="SUPFAM" id="SSF52172">
    <property type="entry name" value="CheY-like"/>
    <property type="match status" value="1"/>
</dbReference>
<dbReference type="InterPro" id="IPR000014">
    <property type="entry name" value="PAS"/>
</dbReference>
<feature type="transmembrane region" description="Helical" evidence="22">
    <location>
        <begin position="60"/>
        <end position="78"/>
    </location>
</feature>
<dbReference type="InterPro" id="IPR003661">
    <property type="entry name" value="HisK_dim/P_dom"/>
</dbReference>
<organism evidence="28 29">
    <name type="scientific">Aromatoleum aromaticum (strain DSM 19018 / LMG 30748 / EbN1)</name>
    <name type="common">Azoarcus sp. (strain EbN1)</name>
    <dbReference type="NCBI Taxonomy" id="76114"/>
    <lineage>
        <taxon>Bacteria</taxon>
        <taxon>Pseudomonadati</taxon>
        <taxon>Pseudomonadota</taxon>
        <taxon>Betaproteobacteria</taxon>
        <taxon>Rhodocyclales</taxon>
        <taxon>Rhodocyclaceae</taxon>
        <taxon>Aromatoleum</taxon>
    </lineage>
</organism>
<dbReference type="CDD" id="cd16922">
    <property type="entry name" value="HATPase_EvgS-ArcB-TorS-like"/>
    <property type="match status" value="1"/>
</dbReference>
<dbReference type="FunFam" id="3.30.565.10:FF:000010">
    <property type="entry name" value="Sensor histidine kinase RcsC"/>
    <property type="match status" value="1"/>
</dbReference>
<accession>Q5NZD4</accession>
<dbReference type="Gene3D" id="3.30.450.350">
    <property type="entry name" value="CHASE domain"/>
    <property type="match status" value="1"/>
</dbReference>
<dbReference type="InterPro" id="IPR007895">
    <property type="entry name" value="MASE1"/>
</dbReference>
<feature type="domain" description="Histidine kinase" evidence="23">
    <location>
        <begin position="872"/>
        <end position="1096"/>
    </location>
</feature>
<dbReference type="Pfam" id="PF01627">
    <property type="entry name" value="Hpt"/>
    <property type="match status" value="1"/>
</dbReference>
<evidence type="ECO:0000256" key="13">
    <source>
        <dbReference type="ARBA" id="ARBA00023136"/>
    </source>
</evidence>
<dbReference type="Gene3D" id="1.10.287.130">
    <property type="match status" value="1"/>
</dbReference>
<feature type="domain" description="PAS" evidence="25">
    <location>
        <begin position="727"/>
        <end position="797"/>
    </location>
</feature>
<keyword evidence="8" id="KW-0547">Nucleotide-binding</keyword>
<dbReference type="InterPro" id="IPR013655">
    <property type="entry name" value="PAS_fold_3"/>
</dbReference>
<evidence type="ECO:0000256" key="11">
    <source>
        <dbReference type="ARBA" id="ARBA00022989"/>
    </source>
</evidence>
<dbReference type="PROSITE" id="PS50110">
    <property type="entry name" value="RESPONSE_REGULATORY"/>
    <property type="match status" value="1"/>
</dbReference>
<evidence type="ECO:0000256" key="22">
    <source>
        <dbReference type="SAM" id="Phobius"/>
    </source>
</evidence>
<dbReference type="EMBL" id="CR555306">
    <property type="protein sequence ID" value="CAI09580.1"/>
    <property type="molecule type" value="Genomic_DNA"/>
</dbReference>
<dbReference type="SUPFAM" id="SSF55785">
    <property type="entry name" value="PYP-like sensor domain (PAS domain)"/>
    <property type="match status" value="2"/>
</dbReference>
<evidence type="ECO:0000313" key="29">
    <source>
        <dbReference type="Proteomes" id="UP000006552"/>
    </source>
</evidence>
<dbReference type="Pfam" id="PF02518">
    <property type="entry name" value="HATPase_c"/>
    <property type="match status" value="1"/>
</dbReference>
<reference evidence="28 29" key="1">
    <citation type="journal article" date="2005" name="Arch. Microbiol.">
        <title>The genome sequence of an anaerobic aromatic-degrading denitrifying bacterium, strain EbN1.</title>
        <authorList>
            <person name="Rabus R."/>
            <person name="Kube M."/>
            <person name="Heider J."/>
            <person name="Beck A."/>
            <person name="Heitmann K."/>
            <person name="Widdel F."/>
            <person name="Reinhardt R."/>
        </authorList>
    </citation>
    <scope>NUCLEOTIDE SEQUENCE [LARGE SCALE GENOMIC DNA]</scope>
    <source>
        <strain evidence="28 29">EbN1</strain>
    </source>
</reference>
<dbReference type="Gene3D" id="3.30.450.20">
    <property type="entry name" value="PAS domain"/>
    <property type="match status" value="2"/>
</dbReference>
<evidence type="ECO:0000256" key="4">
    <source>
        <dbReference type="ARBA" id="ARBA00022475"/>
    </source>
</evidence>
<dbReference type="CDD" id="cd00082">
    <property type="entry name" value="HisKA"/>
    <property type="match status" value="1"/>
</dbReference>
<feature type="transmembrane region" description="Helical" evidence="22">
    <location>
        <begin position="202"/>
        <end position="224"/>
    </location>
</feature>
<dbReference type="SMART" id="SM00448">
    <property type="entry name" value="REC"/>
    <property type="match status" value="1"/>
</dbReference>
<dbReference type="InterPro" id="IPR001610">
    <property type="entry name" value="PAC"/>
</dbReference>
<gene>
    <name evidence="28" type="ORF">ebA6051</name>
</gene>
<dbReference type="PROSITE" id="PS50894">
    <property type="entry name" value="HPT"/>
    <property type="match status" value="1"/>
</dbReference>
<feature type="domain" description="Response regulatory" evidence="24">
    <location>
        <begin position="1256"/>
        <end position="1373"/>
    </location>
</feature>
<dbReference type="Pfam" id="PF08447">
    <property type="entry name" value="PAS_3"/>
    <property type="match status" value="1"/>
</dbReference>
<feature type="domain" description="CHASE" evidence="26">
    <location>
        <begin position="301"/>
        <end position="520"/>
    </location>
</feature>
<dbReference type="Proteomes" id="UP000006552">
    <property type="component" value="Chromosome"/>
</dbReference>
<feature type="domain" description="PAS" evidence="25">
    <location>
        <begin position="585"/>
        <end position="655"/>
    </location>
</feature>
<evidence type="ECO:0000259" key="27">
    <source>
        <dbReference type="PROSITE" id="PS50894"/>
    </source>
</evidence>
<dbReference type="InterPro" id="IPR036097">
    <property type="entry name" value="HisK_dim/P_sf"/>
</dbReference>
<dbReference type="InterPro" id="IPR013767">
    <property type="entry name" value="PAS_fold"/>
</dbReference>
<keyword evidence="7 22" id="KW-0812">Transmembrane</keyword>
<comment type="subunit">
    <text evidence="16">At low DSF concentrations, interacts with RpfF.</text>
</comment>
<dbReference type="InterPro" id="IPR011006">
    <property type="entry name" value="CheY-like_superfamily"/>
</dbReference>
<dbReference type="NCBIfam" id="TIGR00229">
    <property type="entry name" value="sensory_box"/>
    <property type="match status" value="2"/>
</dbReference>
<dbReference type="InterPro" id="IPR006189">
    <property type="entry name" value="CHASE_dom"/>
</dbReference>
<evidence type="ECO:0000256" key="15">
    <source>
        <dbReference type="ARBA" id="ARBA00059827"/>
    </source>
</evidence>
<evidence type="ECO:0000256" key="21">
    <source>
        <dbReference type="PROSITE-ProRule" id="PRU00169"/>
    </source>
</evidence>
<evidence type="ECO:0000256" key="7">
    <source>
        <dbReference type="ARBA" id="ARBA00022692"/>
    </source>
</evidence>
<comment type="function">
    <text evidence="14">Member of the two-component regulatory system BvgS/BvgA. Phosphorylates BvgA via a four-step phosphorelay in response to environmental signals.</text>
</comment>
<feature type="transmembrane region" description="Helical" evidence="22">
    <location>
        <begin position="90"/>
        <end position="119"/>
    </location>
</feature>
<dbReference type="SMART" id="SM01079">
    <property type="entry name" value="CHASE"/>
    <property type="match status" value="1"/>
</dbReference>
<evidence type="ECO:0000259" key="24">
    <source>
        <dbReference type="PROSITE" id="PS50110"/>
    </source>
</evidence>
<keyword evidence="11 22" id="KW-1133">Transmembrane helix</keyword>
<sequence length="1519" mass="164654">MPFRILRSPRSVRCVPRAGSGRQTGSDSFDSALMTAIADIPAEQTASASTVGPVALSSRIVVLAAMYIAVGLFARALTQSSGYSSPVWPAAGFALAALLVWGARCWPGVWLGAFVIVLLPDRTTSGALVAALGASGMTLQALLGVCLARRCLRSSSFPARNRDIARLVLLTGPLASLVASSIAVAALLAFERIAPAAGPSEWLTWWAGDTLGVLLFAPLVLLAWPGPLRGWIRRSGGGRISILLVLAAALFSAGSFTVDRLWKERERTEIAQRMDEVFEIGFLLLPEVIASLEGVERFVSASSAVTRDEFETFTVWITRHPAVVSIDWAPRVLAEERESFERAVRAEGGRDFRIFEPGDDGNTRPATGRPEYFPVLYSAPREAGRSILGLDHGYDPHRRVAMEQARQSREAHTVRGVPLLRTKRLSLLVFQPVHDVARASWDAAARAGPRDLLGHVVGVFDVEKLFIPLAEAAHTRSIGFRVSDVTSGEPAQILLDEMPAGVAPTLRKEIGFGGRTWSLELAAKAPTGYVDTHGEEEIYLAFSVLAAVLVAYIALSNAGHTAAIQREVAEQTAELTRALDARLAAEDERDRIFEQSVDLLGIVGIDGYFKRVNPAFARTLGWSNEEFLSRPYLDFVHPDDVEGTRADAARVAAGHTTVGFENRYRCKDGNWRWLEWKAVPRTGGLMFVTAIDTTQRRENARHLRTLNAELVHRVDEREAALEALGAKKDEIRAVLDNLIECVVTINAQGIVQGANAAVEAVFGYPLGEVIGRNVSLLMPSPERERHDDYLARYLDTGARHVIGSTREVEGQHKLGHRIPMELSVAEYRVRDEQFFVGTLRDISERKAFIAALTRAREDAEQASRAKSAFLAAMSHEIRTPMNGVMGLIEVLARTSLSEHQADLVATICGSSSTLLRIIDDILDFSKIEAGRLKLDVRPVSIGDLVESLAGSLLPLAARLDVDLSVFVSPEVPERVEADEVRLRQVLYNLVGNAVKFSAGRQNVRGRVAVRVAVADVVPLQLAVSIVDNGIGIDPEKVEELFNPFTQAEASTTRRFGGTGLGLAICRRLVDLMEGGIKVRSEPGQGSTFTVTIPFVLSDEQPAPILPEVRGINCVVIDSPEINSEDLRVYLEDAGASVFRVDDEAAAGVKAASLAAPVVLIDFAREGKNTETDGTVPASGAARVRITRGRRRRPRIKDRQVVMLNGNALRRQSLLRAVAVAAGRASPEIIHAGTAERAVLPSTTAPTIDEAREHGRLILVAEDDPINKKVILEQLALLGHAAEIAGDGAEALEMWRRGTYALILTDLHMPKMDGYRLTEAIRQAEGEAARIPIVALTANALQSESRRAREAGMDEYLTKPVRLEVLGAHLDRWLPRQETALAETAQVPPDAAPDAVACTLPILDVSVLNGLIGDDPQVIREFLGDYLASTRSLAAETRTAFSDGDRGAVAASSHKLKSSSRAVGALALGDLCNRIESAVITGDRVAFEQEMSRYDDVVRTTETHVIKLLNEPISAAGGTQ</sequence>
<dbReference type="eggNOG" id="COG2205">
    <property type="taxonomic scope" value="Bacteria"/>
</dbReference>
<feature type="domain" description="HPt" evidence="27">
    <location>
        <begin position="1414"/>
        <end position="1511"/>
    </location>
</feature>
<dbReference type="PANTHER" id="PTHR45339">
    <property type="entry name" value="HYBRID SIGNAL TRANSDUCTION HISTIDINE KINASE J"/>
    <property type="match status" value="1"/>
</dbReference>
<keyword evidence="13 22" id="KW-0472">Membrane</keyword>
<evidence type="ECO:0000259" key="23">
    <source>
        <dbReference type="PROSITE" id="PS50109"/>
    </source>
</evidence>
<feature type="modified residue" description="4-aspartylphosphate" evidence="21">
    <location>
        <position position="1305"/>
    </location>
</feature>
<evidence type="ECO:0000256" key="12">
    <source>
        <dbReference type="ARBA" id="ARBA00023012"/>
    </source>
</evidence>
<keyword evidence="9 28" id="KW-0418">Kinase</keyword>
<evidence type="ECO:0000256" key="9">
    <source>
        <dbReference type="ARBA" id="ARBA00022777"/>
    </source>
</evidence>
<evidence type="ECO:0000256" key="1">
    <source>
        <dbReference type="ARBA" id="ARBA00000085"/>
    </source>
</evidence>
<dbReference type="InterPro" id="IPR036890">
    <property type="entry name" value="HATPase_C_sf"/>
</dbReference>
<dbReference type="InterPro" id="IPR005467">
    <property type="entry name" value="His_kinase_dom"/>
</dbReference>
<keyword evidence="5 21" id="KW-0597">Phosphoprotein</keyword>
<dbReference type="Pfam" id="PF00512">
    <property type="entry name" value="HisKA"/>
    <property type="match status" value="1"/>
</dbReference>
<dbReference type="InterPro" id="IPR036641">
    <property type="entry name" value="HPT_dom_sf"/>
</dbReference>
<dbReference type="STRING" id="76114.ebA6051"/>
<evidence type="ECO:0000256" key="10">
    <source>
        <dbReference type="ARBA" id="ARBA00022840"/>
    </source>
</evidence>
<dbReference type="FunFam" id="1.10.287.130:FF:000002">
    <property type="entry name" value="Two-component osmosensing histidine kinase"/>
    <property type="match status" value="1"/>
</dbReference>
<evidence type="ECO:0000256" key="8">
    <source>
        <dbReference type="ARBA" id="ARBA00022741"/>
    </source>
</evidence>
<dbReference type="Gene3D" id="3.30.565.10">
    <property type="entry name" value="Histidine kinase-like ATPase, C-terminal domain"/>
    <property type="match status" value="1"/>
</dbReference>
<dbReference type="PROSITE" id="PS50109">
    <property type="entry name" value="HIS_KIN"/>
    <property type="match status" value="1"/>
</dbReference>
<evidence type="ECO:0000256" key="5">
    <source>
        <dbReference type="ARBA" id="ARBA00022553"/>
    </source>
</evidence>
<dbReference type="KEGG" id="eba:ebA6051"/>
<dbReference type="PRINTS" id="PR00344">
    <property type="entry name" value="BCTRLSENSOR"/>
</dbReference>
<dbReference type="Pfam" id="PF03924">
    <property type="entry name" value="CHASE"/>
    <property type="match status" value="1"/>
</dbReference>
<evidence type="ECO:0000256" key="14">
    <source>
        <dbReference type="ARBA" id="ARBA00058004"/>
    </source>
</evidence>
<dbReference type="GO" id="GO:0005886">
    <property type="term" value="C:plasma membrane"/>
    <property type="evidence" value="ECO:0007669"/>
    <property type="project" value="UniProtKB-SubCell"/>
</dbReference>